<accession>R4U1Y4</accession>
<organism evidence="7 8">
    <name type="scientific">Spiroplasma chrysopicola DF-1</name>
    <dbReference type="NCBI Taxonomy" id="1276227"/>
    <lineage>
        <taxon>Bacteria</taxon>
        <taxon>Bacillati</taxon>
        <taxon>Mycoplasmatota</taxon>
        <taxon>Mollicutes</taxon>
        <taxon>Entomoplasmatales</taxon>
        <taxon>Spiroplasmataceae</taxon>
        <taxon>Spiroplasma</taxon>
    </lineage>
</organism>
<evidence type="ECO:0000256" key="1">
    <source>
        <dbReference type="ARBA" id="ARBA00022679"/>
    </source>
</evidence>
<dbReference type="GO" id="GO:0030975">
    <property type="term" value="F:thiamine binding"/>
    <property type="evidence" value="ECO:0007669"/>
    <property type="project" value="InterPro"/>
</dbReference>
<keyword evidence="3 7" id="KW-0418">Kinase</keyword>
<evidence type="ECO:0000256" key="4">
    <source>
        <dbReference type="ARBA" id="ARBA00022840"/>
    </source>
</evidence>
<evidence type="ECO:0000259" key="6">
    <source>
        <dbReference type="SMART" id="SM00983"/>
    </source>
</evidence>
<dbReference type="InterPro" id="IPR053149">
    <property type="entry name" value="TPK"/>
</dbReference>
<dbReference type="KEGG" id="scr:SCHRY_v1c07710"/>
<dbReference type="AlphaFoldDB" id="R4U1Y4"/>
<dbReference type="OrthoDB" id="9804377at2"/>
<gene>
    <name evidence="7" type="primary">thiN</name>
    <name evidence="7" type="ORF">SCHRY_v1c07710</name>
</gene>
<reference evidence="7 8" key="1">
    <citation type="journal article" date="2013" name="Genome Biol. Evol.">
        <title>Complete genomes of two dipteran-associated spiroplasmas provided insights into the origin, dynamics, and impacts of viral invasion in spiroplasma.</title>
        <authorList>
            <person name="Ku C."/>
            <person name="Lo W.S."/>
            <person name="Chen L.L."/>
            <person name="Kuo C.H."/>
        </authorList>
    </citation>
    <scope>NUCLEOTIDE SEQUENCE [LARGE SCALE GENOMIC DNA]</scope>
    <source>
        <strain evidence="7 8">DF-1</strain>
    </source>
</reference>
<keyword evidence="1" id="KW-0808">Transferase</keyword>
<keyword evidence="2" id="KW-0547">Nucleotide-binding</keyword>
<dbReference type="InterPro" id="IPR036759">
    <property type="entry name" value="TPK_catalytic_sf"/>
</dbReference>
<dbReference type="PATRIC" id="fig|1276227.3.peg.778"/>
<dbReference type="Pfam" id="PF04265">
    <property type="entry name" value="TPK_B1_binding"/>
    <property type="match status" value="1"/>
</dbReference>
<dbReference type="Gene3D" id="3.40.50.10240">
    <property type="entry name" value="Thiamin pyrophosphokinase, catalytic domain"/>
    <property type="match status" value="1"/>
</dbReference>
<dbReference type="PANTHER" id="PTHR41299:SF1">
    <property type="entry name" value="THIAMINE PYROPHOSPHOKINASE"/>
    <property type="match status" value="1"/>
</dbReference>
<protein>
    <recommendedName>
        <fullName evidence="5">Thiamine diphosphokinase</fullName>
        <ecNumber evidence="5">2.7.6.2</ecNumber>
    </recommendedName>
</protein>
<dbReference type="GO" id="GO:0009229">
    <property type="term" value="P:thiamine diphosphate biosynthetic process"/>
    <property type="evidence" value="ECO:0007669"/>
    <property type="project" value="InterPro"/>
</dbReference>
<dbReference type="GO" id="GO:0006772">
    <property type="term" value="P:thiamine metabolic process"/>
    <property type="evidence" value="ECO:0007669"/>
    <property type="project" value="UniProtKB-UniRule"/>
</dbReference>
<dbReference type="Proteomes" id="UP000013964">
    <property type="component" value="Chromosome"/>
</dbReference>
<dbReference type="GO" id="GO:0016301">
    <property type="term" value="F:kinase activity"/>
    <property type="evidence" value="ECO:0007669"/>
    <property type="project" value="UniProtKB-KW"/>
</dbReference>
<dbReference type="EC" id="2.7.6.2" evidence="5"/>
<dbReference type="InterPro" id="IPR007373">
    <property type="entry name" value="Thiamin_PyroPKinase_B1-bd"/>
</dbReference>
<dbReference type="SMART" id="SM00983">
    <property type="entry name" value="TPK_B1_binding"/>
    <property type="match status" value="1"/>
</dbReference>
<dbReference type="Pfam" id="PF04263">
    <property type="entry name" value="TPK_catalytic"/>
    <property type="match status" value="1"/>
</dbReference>
<evidence type="ECO:0000256" key="2">
    <source>
        <dbReference type="ARBA" id="ARBA00022741"/>
    </source>
</evidence>
<dbReference type="CDD" id="cd07995">
    <property type="entry name" value="TPK"/>
    <property type="match status" value="1"/>
</dbReference>
<keyword evidence="8" id="KW-1185">Reference proteome</keyword>
<dbReference type="PANTHER" id="PTHR41299">
    <property type="entry name" value="THIAMINE PYROPHOSPHOKINASE"/>
    <property type="match status" value="1"/>
</dbReference>
<evidence type="ECO:0000313" key="7">
    <source>
        <dbReference type="EMBL" id="AGM25347.1"/>
    </source>
</evidence>
<dbReference type="EMBL" id="CP005077">
    <property type="protein sequence ID" value="AGM25347.1"/>
    <property type="molecule type" value="Genomic_DNA"/>
</dbReference>
<dbReference type="InterPro" id="IPR006282">
    <property type="entry name" value="Thi_PPkinase"/>
</dbReference>
<proteinExistence type="predicted"/>
<dbReference type="eggNOG" id="COG1564">
    <property type="taxonomic scope" value="Bacteria"/>
</dbReference>
<evidence type="ECO:0000256" key="3">
    <source>
        <dbReference type="ARBA" id="ARBA00022777"/>
    </source>
</evidence>
<keyword evidence="4" id="KW-0067">ATP-binding</keyword>
<dbReference type="HOGENOM" id="CLU_044237_1_0_14"/>
<sequence length="202" mass="22852">MGKSNVLIVCTDKMTNLQPYQDYFKIGVEQGCLALLKNFNQIDLACADFDSVSQPEYEQIKAIATELYHYPAEKDYLDAELAVQAAIKLNPHQIVLVADGPRFDMDLACLWLIINYNIIFLNEHNYVYQLEMGENVINPREGFRYFSIIAYEQAVITIKDCKYNVTDFVLSLLSPNAISNELLGHPGTVVVNSGKVIVIYSK</sequence>
<dbReference type="GO" id="GO:0004788">
    <property type="term" value="F:thiamine diphosphokinase activity"/>
    <property type="evidence" value="ECO:0007669"/>
    <property type="project" value="UniProtKB-UniRule"/>
</dbReference>
<evidence type="ECO:0000256" key="5">
    <source>
        <dbReference type="NCBIfam" id="TIGR01378"/>
    </source>
</evidence>
<dbReference type="SUPFAM" id="SSF63999">
    <property type="entry name" value="Thiamin pyrophosphokinase, catalytic domain"/>
    <property type="match status" value="1"/>
</dbReference>
<name>R4U1Y4_9MOLU</name>
<dbReference type="STRING" id="1276227.SCHRY_v1c07710"/>
<dbReference type="RefSeq" id="WP_016339170.1">
    <property type="nucleotide sequence ID" value="NC_021280.1"/>
</dbReference>
<feature type="domain" description="Thiamin pyrophosphokinase thiamin-binding" evidence="6">
    <location>
        <begin position="133"/>
        <end position="197"/>
    </location>
</feature>
<dbReference type="GO" id="GO:0005524">
    <property type="term" value="F:ATP binding"/>
    <property type="evidence" value="ECO:0007669"/>
    <property type="project" value="UniProtKB-KW"/>
</dbReference>
<dbReference type="InterPro" id="IPR007371">
    <property type="entry name" value="TPK_catalytic"/>
</dbReference>
<evidence type="ECO:0000313" key="8">
    <source>
        <dbReference type="Proteomes" id="UP000013964"/>
    </source>
</evidence>
<dbReference type="NCBIfam" id="TIGR01378">
    <property type="entry name" value="thi_PPkinase"/>
    <property type="match status" value="1"/>
</dbReference>